<dbReference type="AlphaFoldDB" id="A0A0G0PCJ4"/>
<evidence type="ECO:0000256" key="1">
    <source>
        <dbReference type="SAM" id="Phobius"/>
    </source>
</evidence>
<feature type="transmembrane region" description="Helical" evidence="1">
    <location>
        <begin position="181"/>
        <end position="201"/>
    </location>
</feature>
<reference evidence="2 3" key="1">
    <citation type="journal article" date="2015" name="Nature">
        <title>rRNA introns, odd ribosomes, and small enigmatic genomes across a large radiation of phyla.</title>
        <authorList>
            <person name="Brown C.T."/>
            <person name="Hug L.A."/>
            <person name="Thomas B.C."/>
            <person name="Sharon I."/>
            <person name="Castelle C.J."/>
            <person name="Singh A."/>
            <person name="Wilkins M.J."/>
            <person name="Williams K.H."/>
            <person name="Banfield J.F."/>
        </authorList>
    </citation>
    <scope>NUCLEOTIDE SEQUENCE [LARGE SCALE GENOMIC DNA]</scope>
</reference>
<comment type="caution">
    <text evidence="2">The sequence shown here is derived from an EMBL/GenBank/DDBJ whole genome shotgun (WGS) entry which is preliminary data.</text>
</comment>
<feature type="transmembrane region" description="Helical" evidence="1">
    <location>
        <begin position="66"/>
        <end position="95"/>
    </location>
</feature>
<feature type="transmembrane region" description="Helical" evidence="1">
    <location>
        <begin position="107"/>
        <end position="130"/>
    </location>
</feature>
<feature type="transmembrane region" description="Helical" evidence="1">
    <location>
        <begin position="12"/>
        <end position="29"/>
    </location>
</feature>
<evidence type="ECO:0000313" key="2">
    <source>
        <dbReference type="EMBL" id="KKQ87006.1"/>
    </source>
</evidence>
<keyword evidence="1" id="KW-0472">Membrane</keyword>
<protein>
    <submittedName>
        <fullName evidence="2">Putative membrane protein, conserved</fullName>
    </submittedName>
</protein>
<proteinExistence type="predicted"/>
<dbReference type="Proteomes" id="UP000033934">
    <property type="component" value="Unassembled WGS sequence"/>
</dbReference>
<feature type="transmembrane region" description="Helical" evidence="1">
    <location>
        <begin position="208"/>
        <end position="228"/>
    </location>
</feature>
<dbReference type="EMBL" id="LBVO01000058">
    <property type="protein sequence ID" value="KKQ87006.1"/>
    <property type="molecule type" value="Genomic_DNA"/>
</dbReference>
<feature type="transmembrane region" description="Helical" evidence="1">
    <location>
        <begin position="248"/>
        <end position="269"/>
    </location>
</feature>
<evidence type="ECO:0000313" key="3">
    <source>
        <dbReference type="Proteomes" id="UP000033934"/>
    </source>
</evidence>
<keyword evidence="1" id="KW-1133">Transmembrane helix</keyword>
<sequence>MHRLLRFVHVPWFFALLAGIFYMSSPVVYIRIIIGFTLWLLAYALAPLILLLYLKIIHEKDWLVHALWTGLLLGVATVQIQFFLMISFMLLIVAFTKGYGFRLRERLKRFFVVIAFSLVFELPWLLVLFFRGLSTEVSTLSAGSAVYKSVTALPHSFLRTLFLNEHHITYEYFDVVNHQLLFFWAGLTLVLFLALGTVAFWRKISFRWLILIVAPVSFLITILPHPHFAWLYQYLFNTSKLVNIFREVYHAQFLSSFIYAVAIGSVTGAWWRAIKKISAKIAIILVSFALVGLFCHVSLKGDFGNFGSKFDIIAYRRLWLKNQQSKQENRVWYPLGLGFVQDKNDNSGASNGDVIARSINQPFLDEGSSVLNQPNNLTNIRNTMLHDFMQQKTVDGYLSALSVDRIIERKDVVSLNLGAIAENNYEIKKYWQPKSAASVINSKDWSVDEFSKNITIYQKTKLSGIIYPATKAVLSSGNLTDLSGNRTVVFLADNQGDKKLIDNLPLLEPKSDLDLKASLVSNADIINLTKFTDQNEKATEGWSQGRFSWWYRSEFSWPIRPFIVTRREDNLKISLSEKSSGYYQTIIKVWHSPKGGLLSLGVGDQSLQIDTTSDRYEWRWHKIDDVVLSKENKDIEINNIFGEQAVGELILLPERQISQIDSQIIKIKNNNLKIKYFSSAKVSSTKRISPTRHQVSITSNKRSISQSMQLVKSSILYKYGI</sequence>
<name>A0A0G0PCJ4_9BACT</name>
<feature type="transmembrane region" description="Helical" evidence="1">
    <location>
        <begin position="281"/>
        <end position="299"/>
    </location>
</feature>
<feature type="transmembrane region" description="Helical" evidence="1">
    <location>
        <begin position="36"/>
        <end position="54"/>
    </location>
</feature>
<organism evidence="2 3">
    <name type="scientific">Berkelbacteria bacterium GW2011_GWA2_38_9</name>
    <dbReference type="NCBI Taxonomy" id="1618334"/>
    <lineage>
        <taxon>Bacteria</taxon>
        <taxon>Candidatus Berkelbacteria</taxon>
    </lineage>
</organism>
<accession>A0A0G0PCJ4</accession>
<gene>
    <name evidence="2" type="ORF">UT11_C0058G0002</name>
</gene>
<keyword evidence="1" id="KW-0812">Transmembrane</keyword>